<keyword evidence="5" id="KW-0046">Antibiotic resistance</keyword>
<dbReference type="GO" id="GO:0046677">
    <property type="term" value="P:response to antibiotic"/>
    <property type="evidence" value="ECO:0007669"/>
    <property type="project" value="UniProtKB-KW"/>
</dbReference>
<feature type="transmembrane region" description="Helical" evidence="6">
    <location>
        <begin position="41"/>
        <end position="59"/>
    </location>
</feature>
<evidence type="ECO:0000256" key="1">
    <source>
        <dbReference type="ARBA" id="ARBA00004141"/>
    </source>
</evidence>
<dbReference type="AlphaFoldDB" id="A0A0K1JJ10"/>
<evidence type="ECO:0000313" key="9">
    <source>
        <dbReference type="Proteomes" id="UP000066480"/>
    </source>
</evidence>
<dbReference type="InterPro" id="IPR013525">
    <property type="entry name" value="ABC2_TM"/>
</dbReference>
<keyword evidence="3 6" id="KW-1133">Transmembrane helix</keyword>
<dbReference type="EMBL" id="CP011112">
    <property type="protein sequence ID" value="AKU16578.1"/>
    <property type="molecule type" value="Genomic_DNA"/>
</dbReference>
<organism evidence="8 9">
    <name type="scientific">Luteipulveratus mongoliensis</name>
    <dbReference type="NCBI Taxonomy" id="571913"/>
    <lineage>
        <taxon>Bacteria</taxon>
        <taxon>Bacillati</taxon>
        <taxon>Actinomycetota</taxon>
        <taxon>Actinomycetes</taxon>
        <taxon>Micrococcales</taxon>
        <taxon>Dermacoccaceae</taxon>
        <taxon>Luteipulveratus</taxon>
    </lineage>
</organism>
<dbReference type="GO" id="GO:0140359">
    <property type="term" value="F:ABC-type transporter activity"/>
    <property type="evidence" value="ECO:0007669"/>
    <property type="project" value="InterPro"/>
</dbReference>
<evidence type="ECO:0000256" key="2">
    <source>
        <dbReference type="ARBA" id="ARBA00022692"/>
    </source>
</evidence>
<dbReference type="OrthoDB" id="63188at2"/>
<dbReference type="Proteomes" id="UP000066480">
    <property type="component" value="Chromosome"/>
</dbReference>
<protein>
    <submittedName>
        <fullName evidence="8">Membrane protein</fullName>
    </submittedName>
</protein>
<feature type="transmembrane region" description="Helical" evidence="6">
    <location>
        <begin position="71"/>
        <end position="93"/>
    </location>
</feature>
<dbReference type="KEGG" id="lmoi:VV02_13090"/>
<keyword evidence="9" id="KW-1185">Reference proteome</keyword>
<sequence>MTAIATEGRIDAASRTVPKRGGFNKTLLTIEMKRILRNKRTVIFTLLMPIAFFFAFGNADWGNDQIGSGNYAAYSVISFALYGAMVATTSAAASVSVERSQGWSRQLRLTPLSGLAYISVKVIAAMVLGVMPVVLVYLAGQTGKAQMPTDAWIRSAVLVWIGALMFAAFGLFMGYLLPTENAMQVIGPVMAFLAFGGGIFYPFPAMSNVMQHVAQLTPMWGVSMMAHLPLTAEGVPAWQWILNIVVWLGIFIGGAVWRFRKDTKRV</sequence>
<evidence type="ECO:0000256" key="3">
    <source>
        <dbReference type="ARBA" id="ARBA00022989"/>
    </source>
</evidence>
<evidence type="ECO:0000259" key="7">
    <source>
        <dbReference type="Pfam" id="PF01061"/>
    </source>
</evidence>
<reference evidence="8 9" key="1">
    <citation type="submission" date="2015-03" db="EMBL/GenBank/DDBJ databases">
        <title>Luteipulveratus halotolerans sp. nov., a novel actinobacterium (Dermacoccaceae) from Sarawak, Malaysia.</title>
        <authorList>
            <person name="Juboi H."/>
            <person name="Basik A."/>
            <person name="Shamsul S.S."/>
            <person name="Arnold P."/>
            <person name="Schmitt E.K."/>
            <person name="Sanglier J.-J."/>
            <person name="Yeo T."/>
        </authorList>
    </citation>
    <scope>NUCLEOTIDE SEQUENCE [LARGE SCALE GENOMIC DNA]</scope>
    <source>
        <strain evidence="8 9">MN07-A0370</strain>
    </source>
</reference>
<dbReference type="PIRSF" id="PIRSF006648">
    <property type="entry name" value="DrrB"/>
    <property type="match status" value="1"/>
</dbReference>
<comment type="subcellular location">
    <subcellularLocation>
        <location evidence="1">Membrane</location>
        <topology evidence="1">Multi-pass membrane protein</topology>
    </subcellularLocation>
</comment>
<dbReference type="Pfam" id="PF01061">
    <property type="entry name" value="ABC2_membrane"/>
    <property type="match status" value="1"/>
</dbReference>
<feature type="transmembrane region" description="Helical" evidence="6">
    <location>
        <begin position="237"/>
        <end position="257"/>
    </location>
</feature>
<dbReference type="RefSeq" id="WP_052592031.1">
    <property type="nucleotide sequence ID" value="NZ_CP011112.1"/>
</dbReference>
<keyword evidence="4 6" id="KW-0472">Membrane</keyword>
<evidence type="ECO:0000256" key="5">
    <source>
        <dbReference type="ARBA" id="ARBA00023251"/>
    </source>
</evidence>
<feature type="transmembrane region" description="Helical" evidence="6">
    <location>
        <begin position="114"/>
        <end position="139"/>
    </location>
</feature>
<dbReference type="STRING" id="571913.VV02_13090"/>
<dbReference type="GO" id="GO:0043190">
    <property type="term" value="C:ATP-binding cassette (ABC) transporter complex"/>
    <property type="evidence" value="ECO:0007669"/>
    <property type="project" value="InterPro"/>
</dbReference>
<proteinExistence type="predicted"/>
<dbReference type="InterPro" id="IPR051784">
    <property type="entry name" value="Nod_factor_ABC_transporter"/>
</dbReference>
<keyword evidence="2 6" id="KW-0812">Transmembrane</keyword>
<evidence type="ECO:0000313" key="8">
    <source>
        <dbReference type="EMBL" id="AKU16578.1"/>
    </source>
</evidence>
<feature type="domain" description="ABC-2 type transporter transmembrane" evidence="7">
    <location>
        <begin position="25"/>
        <end position="219"/>
    </location>
</feature>
<dbReference type="PANTHER" id="PTHR43229:SF2">
    <property type="entry name" value="NODULATION PROTEIN J"/>
    <property type="match status" value="1"/>
</dbReference>
<evidence type="ECO:0000256" key="4">
    <source>
        <dbReference type="ARBA" id="ARBA00023136"/>
    </source>
</evidence>
<gene>
    <name evidence="8" type="ORF">VV02_13090</name>
</gene>
<name>A0A0K1JJ10_9MICO</name>
<dbReference type="InterPro" id="IPR000412">
    <property type="entry name" value="ABC_2_transport"/>
</dbReference>
<dbReference type="PANTHER" id="PTHR43229">
    <property type="entry name" value="NODULATION PROTEIN J"/>
    <property type="match status" value="1"/>
</dbReference>
<feature type="transmembrane region" description="Helical" evidence="6">
    <location>
        <begin position="185"/>
        <end position="203"/>
    </location>
</feature>
<evidence type="ECO:0000256" key="6">
    <source>
        <dbReference type="SAM" id="Phobius"/>
    </source>
</evidence>
<feature type="transmembrane region" description="Helical" evidence="6">
    <location>
        <begin position="151"/>
        <end position="173"/>
    </location>
</feature>
<accession>A0A0K1JJ10</accession>